<name>A0A814FUP6_9BILA</name>
<gene>
    <name evidence="2" type="ORF">OXX778_LOCUS15878</name>
</gene>
<dbReference type="Proteomes" id="UP000663879">
    <property type="component" value="Unassembled WGS sequence"/>
</dbReference>
<feature type="region of interest" description="Disordered" evidence="1">
    <location>
        <begin position="1"/>
        <end position="30"/>
    </location>
</feature>
<feature type="compositionally biased region" description="Low complexity" evidence="1">
    <location>
        <begin position="7"/>
        <end position="30"/>
    </location>
</feature>
<evidence type="ECO:0000256" key="1">
    <source>
        <dbReference type="SAM" id="MobiDB-lite"/>
    </source>
</evidence>
<evidence type="ECO:0000313" key="2">
    <source>
        <dbReference type="EMBL" id="CAF0990340.1"/>
    </source>
</evidence>
<proteinExistence type="predicted"/>
<dbReference type="OrthoDB" id="10071880at2759"/>
<comment type="caution">
    <text evidence="2">The sequence shown here is derived from an EMBL/GenBank/DDBJ whole genome shotgun (WGS) entry which is preliminary data.</text>
</comment>
<keyword evidence="3" id="KW-1185">Reference proteome</keyword>
<dbReference type="EMBL" id="CAJNOC010003603">
    <property type="protein sequence ID" value="CAF0990340.1"/>
    <property type="molecule type" value="Genomic_DNA"/>
</dbReference>
<protein>
    <submittedName>
        <fullName evidence="2">Uncharacterized protein</fullName>
    </submittedName>
</protein>
<sequence length="631" mass="74584">MSKPESSENSFFESSTSLGKTNSNNTSTPSLTKIANNFKNKKLLDNDNRIYLTKEILNQFKSVETFLWNNKYNVQNESDIFVDDENKENGLLPTEIILEILSKSKCRKKINDYFQLTQFQNCCTLLKNVYIPFDKELNLNIVEEVENQNDLALNNILSEEIIDAEAIEDQKLVLYYCTICAFYPNLYSVNLPSPTDSTSSKISLDSKSASNETLNEFDNSNKKFTSNFEDLETTTEGLCDHIREIFNLKRHVYNEYQVKAMNRLLTQKSHPQILKEEIQIQIHVLENDLHPYYKKDKFQYEFCYNTWKNRKLVELIKNMKKFEHISLENDEIKKEKLEKYIERLNSFPRFYEKLVEQIFKNLAFNNGFRLTSNSKRLLKEFQLRYCIDNFEGLIIELKYFLKCFQNNPNLFDVLVSYLRHVYMNLKMNQIQNEQQKYPILVSNLLELISILETIHTTIVNILRDLQMFNPDPTSKRLSALLELMEELSSLNEFLNRTSSISVNDSIRIHIKIGLENLYQKTKNQILSQTISEDHLNNKKFDSNTVYSMLVFCRDQITYYKNIVSQKTFKNLNILNLVFDVVYENLMNDVKSLFEEHFDELYDQSKLNLNLLALAYRLNQFDTEFIEHVPME</sequence>
<accession>A0A814FUP6</accession>
<organism evidence="2 3">
    <name type="scientific">Brachionus calyciflorus</name>
    <dbReference type="NCBI Taxonomy" id="104777"/>
    <lineage>
        <taxon>Eukaryota</taxon>
        <taxon>Metazoa</taxon>
        <taxon>Spiralia</taxon>
        <taxon>Gnathifera</taxon>
        <taxon>Rotifera</taxon>
        <taxon>Eurotatoria</taxon>
        <taxon>Monogononta</taxon>
        <taxon>Pseudotrocha</taxon>
        <taxon>Ploima</taxon>
        <taxon>Brachionidae</taxon>
        <taxon>Brachionus</taxon>
    </lineage>
</organism>
<evidence type="ECO:0000313" key="3">
    <source>
        <dbReference type="Proteomes" id="UP000663879"/>
    </source>
</evidence>
<reference evidence="2" key="1">
    <citation type="submission" date="2021-02" db="EMBL/GenBank/DDBJ databases">
        <authorList>
            <person name="Nowell W R."/>
        </authorList>
    </citation>
    <scope>NUCLEOTIDE SEQUENCE</scope>
    <source>
        <strain evidence="2">Ploen Becks lab</strain>
    </source>
</reference>
<dbReference type="AlphaFoldDB" id="A0A814FUP6"/>